<evidence type="ECO:0000256" key="1">
    <source>
        <dbReference type="ARBA" id="ARBA00022734"/>
    </source>
</evidence>
<dbReference type="GO" id="GO:0016936">
    <property type="term" value="F:galactoside binding"/>
    <property type="evidence" value="ECO:0007669"/>
    <property type="project" value="TreeGrafter"/>
</dbReference>
<evidence type="ECO:0000259" key="4">
    <source>
        <dbReference type="PROSITE" id="PS51304"/>
    </source>
</evidence>
<dbReference type="AlphaFoldDB" id="O02442"/>
<evidence type="ECO:0000313" key="5">
    <source>
        <dbReference type="EMBL" id="AAB61596.1"/>
    </source>
</evidence>
<protein>
    <recommendedName>
        <fullName evidence="2">Galectin</fullName>
    </recommendedName>
</protein>
<feature type="compositionally biased region" description="Pro residues" evidence="3">
    <location>
        <begin position="158"/>
        <end position="176"/>
    </location>
</feature>
<dbReference type="SMART" id="SM00276">
    <property type="entry name" value="GLECT"/>
    <property type="match status" value="1"/>
</dbReference>
<dbReference type="PANTHER" id="PTHR11346:SF171">
    <property type="entry name" value="GALECTIN"/>
    <property type="match status" value="1"/>
</dbReference>
<dbReference type="CDD" id="cd00070">
    <property type="entry name" value="GLECT"/>
    <property type="match status" value="1"/>
</dbReference>
<dbReference type="SUPFAM" id="SSF49899">
    <property type="entry name" value="Concanavalin A-like lectins/glucanases"/>
    <property type="match status" value="1"/>
</dbReference>
<feature type="region of interest" description="Disordered" evidence="3">
    <location>
        <begin position="150"/>
        <end position="181"/>
    </location>
</feature>
<proteinExistence type="evidence at transcript level"/>
<dbReference type="EMBL" id="AF002989">
    <property type="protein sequence ID" value="AAB61596.1"/>
    <property type="molecule type" value="mRNA"/>
</dbReference>
<dbReference type="SMART" id="SM00908">
    <property type="entry name" value="Gal-bind_lectin"/>
    <property type="match status" value="1"/>
</dbReference>
<dbReference type="InterPro" id="IPR013320">
    <property type="entry name" value="ConA-like_dom_sf"/>
</dbReference>
<dbReference type="PROSITE" id="PS51304">
    <property type="entry name" value="GALECTIN"/>
    <property type="match status" value="1"/>
</dbReference>
<reference evidence="5" key="1">
    <citation type="submission" date="1997-05" db="EMBL/GenBank/DDBJ databases">
        <title>Molecular characterization and immunological localization of a 32-kDa beta-galactoside-binding protein (galectin) from the potato cyst nematode Globodera rostochiensis.</title>
        <authorList>
            <person name="Stokkermans J.P.W.G."/>
            <person name="Smant G."/>
            <person name="Conesa-Cegarra A.V."/>
            <person name="Zilverentant J.F."/>
            <person name="Goverse A."/>
            <person name="Pomp H."/>
            <person name="Helder J."/>
            <person name="Bakker J."/>
            <person name="Schots A."/>
        </authorList>
    </citation>
    <scope>NUCLEOTIDE SEQUENCE</scope>
    <source>
        <strain evidence="5">Ro1</strain>
    </source>
</reference>
<feature type="compositionally biased region" description="Pro residues" evidence="3">
    <location>
        <begin position="222"/>
        <end position="235"/>
    </location>
</feature>
<organism evidence="5">
    <name type="scientific">Globodera rostochiensis</name>
    <name type="common">Golden nematode worm</name>
    <name type="synonym">Heterodera rostochiensis</name>
    <dbReference type="NCBI Taxonomy" id="31243"/>
    <lineage>
        <taxon>Eukaryota</taxon>
        <taxon>Metazoa</taxon>
        <taxon>Ecdysozoa</taxon>
        <taxon>Nematoda</taxon>
        <taxon>Chromadorea</taxon>
        <taxon>Rhabditida</taxon>
        <taxon>Tylenchina</taxon>
        <taxon>Tylenchomorpha</taxon>
        <taxon>Tylenchoidea</taxon>
        <taxon>Heteroderidae</taxon>
        <taxon>Heteroderinae</taxon>
        <taxon>Globodera</taxon>
    </lineage>
</organism>
<evidence type="ECO:0000256" key="3">
    <source>
        <dbReference type="SAM" id="MobiDB-lite"/>
    </source>
</evidence>
<dbReference type="Gene3D" id="2.60.120.200">
    <property type="match status" value="1"/>
</dbReference>
<accession>O02442</accession>
<sequence>MAVQTVENPPMPFRWPIDHGMKIGSEVILIGATYSGQQKQFAVNLNGQGDDVVLHVNPRFKFLEDTIVLNNRSYAGWQKEERHRNKFSVGDAFRLRIVCHHSHFLIIANDKEIARFEHRLAPEMVRSLEVNGDVVLHRINLVNMAQPAAQPSAQYPSSAPPHPSMAQPPYPPPPQPIGFGAPPLMGFSPAVDLPYPPIPGLQPNFANEPQWHQRDGSGGFGPPKPNAPYPPYGHQ</sequence>
<evidence type="ECO:0000256" key="2">
    <source>
        <dbReference type="RuleBase" id="RU102079"/>
    </source>
</evidence>
<dbReference type="PANTHER" id="PTHR11346">
    <property type="entry name" value="GALECTIN"/>
    <property type="match status" value="1"/>
</dbReference>
<keyword evidence="1 2" id="KW-0430">Lectin</keyword>
<dbReference type="InterPro" id="IPR001079">
    <property type="entry name" value="Galectin_CRD"/>
</dbReference>
<feature type="region of interest" description="Disordered" evidence="3">
    <location>
        <begin position="195"/>
        <end position="235"/>
    </location>
</feature>
<name>O02442_GLORO</name>
<dbReference type="GO" id="GO:0030246">
    <property type="term" value="F:carbohydrate binding"/>
    <property type="evidence" value="ECO:0007669"/>
    <property type="project" value="UniProtKB-UniRule"/>
</dbReference>
<gene>
    <name evidence="5" type="primary">grg</name>
</gene>
<dbReference type="Pfam" id="PF00337">
    <property type="entry name" value="Gal-bind_lectin"/>
    <property type="match status" value="1"/>
</dbReference>
<dbReference type="InterPro" id="IPR044156">
    <property type="entry name" value="Galectin-like"/>
</dbReference>
<feature type="domain" description="Galectin" evidence="4">
    <location>
        <begin position="13"/>
        <end position="142"/>
    </location>
</feature>